<dbReference type="EMBL" id="BMAU01021344">
    <property type="protein sequence ID" value="GFY17369.1"/>
    <property type="molecule type" value="Genomic_DNA"/>
</dbReference>
<gene>
    <name evidence="1" type="ORF">TNCV_657821</name>
</gene>
<sequence length="78" mass="8867">MFSEAHVTSLNEIKNTLEDLIKDNTQTPDTRVTAEGFPKTLESVQTTLLTLQHEPVRRCLDALEELEPLAMYQEDPPL</sequence>
<evidence type="ECO:0000313" key="1">
    <source>
        <dbReference type="EMBL" id="GFY17369.1"/>
    </source>
</evidence>
<reference evidence="1" key="1">
    <citation type="submission" date="2020-08" db="EMBL/GenBank/DDBJ databases">
        <title>Multicomponent nature underlies the extraordinary mechanical properties of spider dragline silk.</title>
        <authorList>
            <person name="Kono N."/>
            <person name="Nakamura H."/>
            <person name="Mori M."/>
            <person name="Yoshida Y."/>
            <person name="Ohtoshi R."/>
            <person name="Malay A.D."/>
            <person name="Moran D.A.P."/>
            <person name="Tomita M."/>
            <person name="Numata K."/>
            <person name="Arakawa K."/>
        </authorList>
    </citation>
    <scope>NUCLEOTIDE SEQUENCE</scope>
</reference>
<accession>A0A8X6SP93</accession>
<name>A0A8X6SP93_TRICX</name>
<proteinExistence type="predicted"/>
<organism evidence="1 2">
    <name type="scientific">Trichonephila clavipes</name>
    <name type="common">Golden silk orbweaver</name>
    <name type="synonym">Nephila clavipes</name>
    <dbReference type="NCBI Taxonomy" id="2585209"/>
    <lineage>
        <taxon>Eukaryota</taxon>
        <taxon>Metazoa</taxon>
        <taxon>Ecdysozoa</taxon>
        <taxon>Arthropoda</taxon>
        <taxon>Chelicerata</taxon>
        <taxon>Arachnida</taxon>
        <taxon>Araneae</taxon>
        <taxon>Araneomorphae</taxon>
        <taxon>Entelegynae</taxon>
        <taxon>Araneoidea</taxon>
        <taxon>Nephilidae</taxon>
        <taxon>Trichonephila</taxon>
    </lineage>
</organism>
<evidence type="ECO:0000313" key="2">
    <source>
        <dbReference type="Proteomes" id="UP000887159"/>
    </source>
</evidence>
<keyword evidence="2" id="KW-1185">Reference proteome</keyword>
<dbReference type="AlphaFoldDB" id="A0A8X6SP93"/>
<dbReference type="Proteomes" id="UP000887159">
    <property type="component" value="Unassembled WGS sequence"/>
</dbReference>
<comment type="caution">
    <text evidence="1">The sequence shown here is derived from an EMBL/GenBank/DDBJ whole genome shotgun (WGS) entry which is preliminary data.</text>
</comment>
<protein>
    <submittedName>
        <fullName evidence="1">Uncharacterized protein</fullName>
    </submittedName>
</protein>